<name>A0ABU8NBH3_9PSEU</name>
<dbReference type="GO" id="GO:0016491">
    <property type="term" value="F:oxidoreductase activity"/>
    <property type="evidence" value="ECO:0007669"/>
    <property type="project" value="UniProtKB-KW"/>
</dbReference>
<protein>
    <submittedName>
        <fullName evidence="6">FMN-binding glutamate synthase family protein</fullName>
        <ecNumber evidence="6">1.4.-.-</ecNumber>
    </submittedName>
</protein>
<gene>
    <name evidence="6" type="ORF">WCD41_22525</name>
</gene>
<dbReference type="EMBL" id="JBBEGL010000006">
    <property type="protein sequence ID" value="MEJ2889252.1"/>
    <property type="molecule type" value="Genomic_DNA"/>
</dbReference>
<dbReference type="InterPro" id="IPR043578">
    <property type="entry name" value="GltB_archl_type"/>
</dbReference>
<organism evidence="6 7">
    <name type="scientific">Actinomycetospora aeridis</name>
    <dbReference type="NCBI Taxonomy" id="3129231"/>
    <lineage>
        <taxon>Bacteria</taxon>
        <taxon>Bacillati</taxon>
        <taxon>Actinomycetota</taxon>
        <taxon>Actinomycetes</taxon>
        <taxon>Pseudonocardiales</taxon>
        <taxon>Pseudonocardiaceae</taxon>
        <taxon>Actinomycetospora</taxon>
    </lineage>
</organism>
<dbReference type="RefSeq" id="WP_337716629.1">
    <property type="nucleotide sequence ID" value="NZ_JBBEGL010000006.1"/>
</dbReference>
<dbReference type="InterPro" id="IPR024188">
    <property type="entry name" value="GltB"/>
</dbReference>
<evidence type="ECO:0000313" key="7">
    <source>
        <dbReference type="Proteomes" id="UP001370100"/>
    </source>
</evidence>
<dbReference type="Proteomes" id="UP001370100">
    <property type="component" value="Unassembled WGS sequence"/>
</dbReference>
<dbReference type="PIRSF" id="PIRSF006429">
    <property type="entry name" value="GOGAT_lg_2"/>
    <property type="match status" value="1"/>
</dbReference>
<keyword evidence="2 6" id="KW-0560">Oxidoreductase</keyword>
<comment type="similarity">
    <text evidence="1 3">Belongs to the glutamate synthase family.</text>
</comment>
<dbReference type="CDD" id="cd02808">
    <property type="entry name" value="GltS_FMN"/>
    <property type="match status" value="1"/>
</dbReference>
<dbReference type="InterPro" id="IPR002932">
    <property type="entry name" value="Glu_synthdom"/>
</dbReference>
<evidence type="ECO:0000256" key="4">
    <source>
        <dbReference type="SAM" id="MobiDB-lite"/>
    </source>
</evidence>
<accession>A0ABU8NBH3</accession>
<dbReference type="PIRSF" id="PIRSF500061">
    <property type="entry name" value="GOGAT_lg2_archl"/>
    <property type="match status" value="1"/>
</dbReference>
<dbReference type="Gene3D" id="3.20.20.70">
    <property type="entry name" value="Aldolase class I"/>
    <property type="match status" value="1"/>
</dbReference>
<evidence type="ECO:0000259" key="5">
    <source>
        <dbReference type="Pfam" id="PF01645"/>
    </source>
</evidence>
<keyword evidence="7" id="KW-1185">Reference proteome</keyword>
<comment type="caution">
    <text evidence="6">The sequence shown here is derived from an EMBL/GenBank/DDBJ whole genome shotgun (WGS) entry which is preliminary data.</text>
</comment>
<dbReference type="Pfam" id="PF01645">
    <property type="entry name" value="Glu_synthase"/>
    <property type="match status" value="2"/>
</dbReference>
<proteinExistence type="inferred from homology"/>
<dbReference type="EC" id="1.4.-.-" evidence="6"/>
<dbReference type="SUPFAM" id="SSF51395">
    <property type="entry name" value="FMN-linked oxidoreductases"/>
    <property type="match status" value="1"/>
</dbReference>
<reference evidence="6 7" key="1">
    <citation type="submission" date="2024-03" db="EMBL/GenBank/DDBJ databases">
        <title>Actinomycetospora sp. OC33-EN06, a novel actinomycete isolated from wild orchid (Aerides multiflora).</title>
        <authorList>
            <person name="Suriyachadkun C."/>
        </authorList>
    </citation>
    <scope>NUCLEOTIDE SEQUENCE [LARGE SCALE GENOMIC DNA]</scope>
    <source>
        <strain evidence="6 7">OC33-EN06</strain>
    </source>
</reference>
<dbReference type="PANTHER" id="PTHR43819:SF1">
    <property type="entry name" value="ARCHAEAL-TYPE GLUTAMATE SYNTHASE [NADPH]"/>
    <property type="match status" value="1"/>
</dbReference>
<feature type="domain" description="Glutamate synthase" evidence="5">
    <location>
        <begin position="72"/>
        <end position="325"/>
    </location>
</feature>
<evidence type="ECO:0000256" key="2">
    <source>
        <dbReference type="ARBA" id="ARBA00023002"/>
    </source>
</evidence>
<evidence type="ECO:0000256" key="1">
    <source>
        <dbReference type="ARBA" id="ARBA00009716"/>
    </source>
</evidence>
<dbReference type="PANTHER" id="PTHR43819">
    <property type="entry name" value="ARCHAEAL-TYPE GLUTAMATE SYNTHASE [NADPH]"/>
    <property type="match status" value="1"/>
</dbReference>
<dbReference type="InterPro" id="IPR013785">
    <property type="entry name" value="Aldolase_TIM"/>
</dbReference>
<evidence type="ECO:0000313" key="6">
    <source>
        <dbReference type="EMBL" id="MEJ2889252.1"/>
    </source>
</evidence>
<feature type="region of interest" description="Disordered" evidence="4">
    <location>
        <begin position="103"/>
        <end position="123"/>
    </location>
</feature>
<sequence length="434" mass="46114">MALRESATYGRGVIADIQRAAETGVYDIRGWGAKRAVPHFDDLLFLGASMSRYPLEGYRERCDTDVVLGDRHAKFPLHLQTPVTIAGMSFGALSAQAKEALGRGASEVGTSTTTGDGGMTDEERGQSKHLVYQYLPSRYGMNPTHLRSADAIEVVLGQGAKPGGGGMLLGQKISDRVAEMRTLPPGIDQRSACRHPDWTGPDDLAIKIGELREITDWEKPVYVKVGATRTYYDVKLAVAAGADVVVVDGMQGGTAATQEVFIEHVGIPTLAAIPQAVQALQELGLHRKVQLIVSGGIRTGADVAKAMALGADAVAIGTAALIALGDNDPQYAAEYEAMGSAAGYYDDFQDGRDPAGITTQDPELAQRLDPVDAGRRLANYLRVLTMEAQTIARACGKAHVLHLEPEDLVALTIEAAAMARVPLAGTSWIPGVTR</sequence>
<feature type="domain" description="Glutamate synthase" evidence="5">
    <location>
        <begin position="354"/>
        <end position="397"/>
    </location>
</feature>
<evidence type="ECO:0000256" key="3">
    <source>
        <dbReference type="PIRNR" id="PIRNR006429"/>
    </source>
</evidence>